<organism evidence="8 9">
    <name type="scientific">Romanomermis culicivorax</name>
    <name type="common">Nematode worm</name>
    <dbReference type="NCBI Taxonomy" id="13658"/>
    <lineage>
        <taxon>Eukaryota</taxon>
        <taxon>Metazoa</taxon>
        <taxon>Ecdysozoa</taxon>
        <taxon>Nematoda</taxon>
        <taxon>Enoplea</taxon>
        <taxon>Dorylaimia</taxon>
        <taxon>Mermithida</taxon>
        <taxon>Mermithoidea</taxon>
        <taxon>Mermithidae</taxon>
        <taxon>Romanomermis</taxon>
    </lineage>
</organism>
<evidence type="ECO:0000256" key="1">
    <source>
        <dbReference type="ARBA" id="ARBA00004123"/>
    </source>
</evidence>
<keyword evidence="8" id="KW-1185">Reference proteome</keyword>
<evidence type="ECO:0000259" key="6">
    <source>
        <dbReference type="PROSITE" id="PS50112"/>
    </source>
</evidence>
<dbReference type="Pfam" id="PF00989">
    <property type="entry name" value="PAS"/>
    <property type="match status" value="1"/>
</dbReference>
<dbReference type="GO" id="GO:0000977">
    <property type="term" value="F:RNA polymerase II transcription regulatory region sequence-specific DNA binding"/>
    <property type="evidence" value="ECO:0007669"/>
    <property type="project" value="TreeGrafter"/>
</dbReference>
<keyword evidence="2" id="KW-0677">Repeat</keyword>
<dbReference type="NCBIfam" id="TIGR00229">
    <property type="entry name" value="sensory_box"/>
    <property type="match status" value="1"/>
</dbReference>
<dbReference type="GO" id="GO:0046983">
    <property type="term" value="F:protein dimerization activity"/>
    <property type="evidence" value="ECO:0007669"/>
    <property type="project" value="InterPro"/>
</dbReference>
<comment type="subcellular location">
    <subcellularLocation>
        <location evidence="1">Nucleus</location>
    </subcellularLocation>
</comment>
<proteinExistence type="predicted"/>
<feature type="domain" description="PAS" evidence="6">
    <location>
        <begin position="128"/>
        <end position="198"/>
    </location>
</feature>
<dbReference type="InterPro" id="IPR011598">
    <property type="entry name" value="bHLH_dom"/>
</dbReference>
<dbReference type="Gene3D" id="3.30.450.20">
    <property type="entry name" value="PAS domain"/>
    <property type="match status" value="2"/>
</dbReference>
<keyword evidence="5" id="KW-0539">Nucleus</keyword>
<dbReference type="AlphaFoldDB" id="A0A915KXF5"/>
<dbReference type="SMART" id="SM00091">
    <property type="entry name" value="PAS"/>
    <property type="match status" value="1"/>
</dbReference>
<name>A0A915KXF5_ROMCU</name>
<dbReference type="InterPro" id="IPR000014">
    <property type="entry name" value="PAS"/>
</dbReference>
<dbReference type="PANTHER" id="PTHR23043:SF17">
    <property type="entry name" value="PROTEIN SIMILAR"/>
    <property type="match status" value="1"/>
</dbReference>
<evidence type="ECO:0000313" key="8">
    <source>
        <dbReference type="Proteomes" id="UP000887565"/>
    </source>
</evidence>
<dbReference type="PANTHER" id="PTHR23043">
    <property type="entry name" value="HYPOXIA-INDUCIBLE FACTOR 1 ALPHA"/>
    <property type="match status" value="1"/>
</dbReference>
<dbReference type="CDD" id="cd00130">
    <property type="entry name" value="PAS"/>
    <property type="match status" value="2"/>
</dbReference>
<dbReference type="Pfam" id="PF23171">
    <property type="entry name" value="bHLH_HIF1A"/>
    <property type="match status" value="1"/>
</dbReference>
<evidence type="ECO:0000256" key="5">
    <source>
        <dbReference type="ARBA" id="ARBA00023242"/>
    </source>
</evidence>
<dbReference type="SUPFAM" id="SSF55785">
    <property type="entry name" value="PYP-like sensor domain (PAS domain)"/>
    <property type="match status" value="2"/>
</dbReference>
<dbReference type="SMART" id="SM00353">
    <property type="entry name" value="HLH"/>
    <property type="match status" value="1"/>
</dbReference>
<dbReference type="GO" id="GO:0005634">
    <property type="term" value="C:nucleus"/>
    <property type="evidence" value="ECO:0007669"/>
    <property type="project" value="UniProtKB-SubCell"/>
</dbReference>
<dbReference type="Proteomes" id="UP000887565">
    <property type="component" value="Unplaced"/>
</dbReference>
<dbReference type="InterPro" id="IPR036638">
    <property type="entry name" value="HLH_DNA-bd_sf"/>
</dbReference>
<dbReference type="InterPro" id="IPR035965">
    <property type="entry name" value="PAS-like_dom_sf"/>
</dbReference>
<sequence length="402" mass="46069">MNCSEMWSDLAILPSSTTEKETRKVKSRHAAQSRRILENEEFECLAAVLPVPRAISSHLLDKASTVRLTISYLKLRQFSGDGWPKWSTDEEKQLSSDERNFSIVHMPFNHFPSQQEIMKDSNYGARFEENQGSRILEAIDGFLFCVNEEGTILYISETVSIGLGLSQIELIGKNLAEYLQPEDAERFLYILQNSVKVEHGYNGGIFCRKTFLARVKCSMVKRLNKEMEPTTGFKAVEIHLSPRIHHLADGWPTCIGFAGLASPLPSVSTPEHRLDEWTFVLTLSLDFRIQYIDPKNDCVSHYSMFRAEELIFFNSNVDQIVGMSLYSFIHVADVHLVASFHKEILQLGSTFSDYFRFLRLESIDQPSSERFIWIYAYGIKICRSRSKQNHNLITILCHTISC</sequence>
<dbReference type="PROSITE" id="PS50112">
    <property type="entry name" value="PAS"/>
    <property type="match status" value="1"/>
</dbReference>
<feature type="domain" description="BHLH" evidence="7">
    <location>
        <begin position="22"/>
        <end position="76"/>
    </location>
</feature>
<dbReference type="SUPFAM" id="SSF47459">
    <property type="entry name" value="HLH, helix-loop-helix DNA-binding domain"/>
    <property type="match status" value="1"/>
</dbReference>
<keyword evidence="3" id="KW-0805">Transcription regulation</keyword>
<dbReference type="WBParaSite" id="nRc.2.0.1.t43637-RA">
    <property type="protein sequence ID" value="nRc.2.0.1.t43637-RA"/>
    <property type="gene ID" value="nRc.2.0.1.g43637"/>
</dbReference>
<evidence type="ECO:0000259" key="7">
    <source>
        <dbReference type="PROSITE" id="PS50888"/>
    </source>
</evidence>
<evidence type="ECO:0000313" key="9">
    <source>
        <dbReference type="WBParaSite" id="nRc.2.0.1.t43637-RA"/>
    </source>
</evidence>
<dbReference type="OMA" id="KMHFDIF"/>
<keyword evidence="4" id="KW-0804">Transcription</keyword>
<evidence type="ECO:0000256" key="3">
    <source>
        <dbReference type="ARBA" id="ARBA00023015"/>
    </source>
</evidence>
<reference evidence="9" key="1">
    <citation type="submission" date="2022-11" db="UniProtKB">
        <authorList>
            <consortium name="WormBaseParasite"/>
        </authorList>
    </citation>
    <scope>IDENTIFICATION</scope>
</reference>
<evidence type="ECO:0000256" key="4">
    <source>
        <dbReference type="ARBA" id="ARBA00023163"/>
    </source>
</evidence>
<dbReference type="InterPro" id="IPR013767">
    <property type="entry name" value="PAS_fold"/>
</dbReference>
<dbReference type="GO" id="GO:0010557">
    <property type="term" value="P:positive regulation of macromolecule biosynthetic process"/>
    <property type="evidence" value="ECO:0007669"/>
    <property type="project" value="UniProtKB-ARBA"/>
</dbReference>
<dbReference type="PROSITE" id="PS50888">
    <property type="entry name" value="BHLH"/>
    <property type="match status" value="1"/>
</dbReference>
<dbReference type="GO" id="GO:0000981">
    <property type="term" value="F:DNA-binding transcription factor activity, RNA polymerase II-specific"/>
    <property type="evidence" value="ECO:0007669"/>
    <property type="project" value="TreeGrafter"/>
</dbReference>
<protein>
    <submittedName>
        <fullName evidence="9">Uncharacterized protein</fullName>
    </submittedName>
</protein>
<evidence type="ECO:0000256" key="2">
    <source>
        <dbReference type="ARBA" id="ARBA00022737"/>
    </source>
</evidence>
<accession>A0A915KXF5</accession>